<name>A0A6L9EEY3_9FLAO</name>
<dbReference type="PRINTS" id="PR00413">
    <property type="entry name" value="HADHALOGNASE"/>
</dbReference>
<reference evidence="5 6" key="1">
    <citation type="submission" date="2020-01" db="EMBL/GenBank/DDBJ databases">
        <title>Bacteria diversity of Porities sp.</title>
        <authorList>
            <person name="Wang G."/>
        </authorList>
    </citation>
    <scope>NUCLEOTIDE SEQUENCE [LARGE SCALE GENOMIC DNA]</scope>
    <source>
        <strain evidence="5 6">R33</strain>
    </source>
</reference>
<dbReference type="SFLD" id="SFLDG01129">
    <property type="entry name" value="C1.5:_HAD__Beta-PGM__Phosphata"/>
    <property type="match status" value="1"/>
</dbReference>
<dbReference type="RefSeq" id="WP_161436334.1">
    <property type="nucleotide sequence ID" value="NZ_WXYO01000006.1"/>
</dbReference>
<comment type="catalytic activity">
    <reaction evidence="1">
        <text>2-phosphoglycolate + H2O = glycolate + phosphate</text>
        <dbReference type="Rhea" id="RHEA:14369"/>
        <dbReference type="ChEBI" id="CHEBI:15377"/>
        <dbReference type="ChEBI" id="CHEBI:29805"/>
        <dbReference type="ChEBI" id="CHEBI:43474"/>
        <dbReference type="ChEBI" id="CHEBI:58033"/>
        <dbReference type="EC" id="3.1.3.18"/>
    </reaction>
</comment>
<comment type="pathway">
    <text evidence="2">Organic acid metabolism; glycolate biosynthesis; glycolate from 2-phosphoglycolate: step 1/1.</text>
</comment>
<dbReference type="InterPro" id="IPR006439">
    <property type="entry name" value="HAD-SF_hydro_IA"/>
</dbReference>
<sequence length="249" mass="27924">MIKAVIFDLDGTLIQTEVLKATSYARAIELLTQGELPSQEVLDSFGQFVGLSRTEVVRGLSEHFASGLRRHLRTDDLELVGQKLISKRLELYREMLEDVSLLSQHFCPFTLGLFHQLQTDGFQVVLATMSHLPEAKRITTIMEIYHKFDLVLTRDDVQQGKPDPEIYNLARTKLGLATEECLVIEDSVNGIKAAQNAKIPVFAVTNDVTRESVHDCGLLDAGFVVDNLEDLSRTVYSFIDQQKSKTSNP</sequence>
<accession>A0A6L9EEY3</accession>
<evidence type="ECO:0000256" key="1">
    <source>
        <dbReference type="ARBA" id="ARBA00000830"/>
    </source>
</evidence>
<comment type="caution">
    <text evidence="5">The sequence shown here is derived from an EMBL/GenBank/DDBJ whole genome shotgun (WGS) entry which is preliminary data.</text>
</comment>
<dbReference type="SFLD" id="SFLDS00003">
    <property type="entry name" value="Haloacid_Dehalogenase"/>
    <property type="match status" value="1"/>
</dbReference>
<dbReference type="SUPFAM" id="SSF56784">
    <property type="entry name" value="HAD-like"/>
    <property type="match status" value="1"/>
</dbReference>
<dbReference type="Gene3D" id="3.40.50.1000">
    <property type="entry name" value="HAD superfamily/HAD-like"/>
    <property type="match status" value="1"/>
</dbReference>
<evidence type="ECO:0000313" key="5">
    <source>
        <dbReference type="EMBL" id="NAS13297.1"/>
    </source>
</evidence>
<evidence type="ECO:0000256" key="4">
    <source>
        <dbReference type="ARBA" id="ARBA00013078"/>
    </source>
</evidence>
<evidence type="ECO:0000256" key="3">
    <source>
        <dbReference type="ARBA" id="ARBA00006171"/>
    </source>
</evidence>
<gene>
    <name evidence="5" type="ORF">GTQ38_14865</name>
</gene>
<dbReference type="InterPro" id="IPR036412">
    <property type="entry name" value="HAD-like_sf"/>
</dbReference>
<organism evidence="5 6">
    <name type="scientific">Poritiphilus flavus</name>
    <dbReference type="NCBI Taxonomy" id="2697053"/>
    <lineage>
        <taxon>Bacteria</taxon>
        <taxon>Pseudomonadati</taxon>
        <taxon>Bacteroidota</taxon>
        <taxon>Flavobacteriia</taxon>
        <taxon>Flavobacteriales</taxon>
        <taxon>Flavobacteriaceae</taxon>
        <taxon>Poritiphilus</taxon>
    </lineage>
</organism>
<evidence type="ECO:0000313" key="6">
    <source>
        <dbReference type="Proteomes" id="UP000475249"/>
    </source>
</evidence>
<dbReference type="PANTHER" id="PTHR43434:SF1">
    <property type="entry name" value="PHOSPHOGLYCOLATE PHOSPHATASE"/>
    <property type="match status" value="1"/>
</dbReference>
<dbReference type="InterPro" id="IPR050155">
    <property type="entry name" value="HAD-like_hydrolase_sf"/>
</dbReference>
<dbReference type="AlphaFoldDB" id="A0A6L9EEY3"/>
<dbReference type="NCBIfam" id="TIGR01509">
    <property type="entry name" value="HAD-SF-IA-v3"/>
    <property type="match status" value="1"/>
</dbReference>
<proteinExistence type="inferred from homology"/>
<dbReference type="GO" id="GO:0008967">
    <property type="term" value="F:phosphoglycolate phosphatase activity"/>
    <property type="evidence" value="ECO:0007669"/>
    <property type="project" value="UniProtKB-EC"/>
</dbReference>
<dbReference type="PANTHER" id="PTHR43434">
    <property type="entry name" value="PHOSPHOGLYCOLATE PHOSPHATASE"/>
    <property type="match status" value="1"/>
</dbReference>
<evidence type="ECO:0000256" key="2">
    <source>
        <dbReference type="ARBA" id="ARBA00004818"/>
    </source>
</evidence>
<comment type="similarity">
    <text evidence="3">Belongs to the HAD-like hydrolase superfamily. CbbY/CbbZ/Gph/YieH family.</text>
</comment>
<dbReference type="Pfam" id="PF00702">
    <property type="entry name" value="Hydrolase"/>
    <property type="match status" value="1"/>
</dbReference>
<dbReference type="Proteomes" id="UP000475249">
    <property type="component" value="Unassembled WGS sequence"/>
</dbReference>
<dbReference type="InterPro" id="IPR023198">
    <property type="entry name" value="PGP-like_dom2"/>
</dbReference>
<protein>
    <recommendedName>
        <fullName evidence="4">phosphoglycolate phosphatase</fullName>
        <ecNumber evidence="4">3.1.3.18</ecNumber>
    </recommendedName>
</protein>
<dbReference type="Gene3D" id="1.10.150.240">
    <property type="entry name" value="Putative phosphatase, domain 2"/>
    <property type="match status" value="1"/>
</dbReference>
<keyword evidence="5" id="KW-0378">Hydrolase</keyword>
<dbReference type="NCBIfam" id="TIGR01549">
    <property type="entry name" value="HAD-SF-IA-v1"/>
    <property type="match status" value="1"/>
</dbReference>
<keyword evidence="6" id="KW-1185">Reference proteome</keyword>
<dbReference type="EC" id="3.1.3.18" evidence="4"/>
<dbReference type="GO" id="GO:0006281">
    <property type="term" value="P:DNA repair"/>
    <property type="evidence" value="ECO:0007669"/>
    <property type="project" value="TreeGrafter"/>
</dbReference>
<dbReference type="EMBL" id="WXYO01000006">
    <property type="protein sequence ID" value="NAS13297.1"/>
    <property type="molecule type" value="Genomic_DNA"/>
</dbReference>
<dbReference type="InterPro" id="IPR023214">
    <property type="entry name" value="HAD_sf"/>
</dbReference>